<dbReference type="EMBL" id="VGIY01000100">
    <property type="protein sequence ID" value="MBM3317276.1"/>
    <property type="molecule type" value="Genomic_DNA"/>
</dbReference>
<keyword evidence="3" id="KW-0645">Protease</keyword>
<feature type="compositionally biased region" description="Low complexity" evidence="8">
    <location>
        <begin position="274"/>
        <end position="284"/>
    </location>
</feature>
<evidence type="ECO:0000256" key="8">
    <source>
        <dbReference type="SAM" id="MobiDB-lite"/>
    </source>
</evidence>
<evidence type="ECO:0000256" key="5">
    <source>
        <dbReference type="ARBA" id="ARBA00022801"/>
    </source>
</evidence>
<evidence type="ECO:0000256" key="4">
    <source>
        <dbReference type="ARBA" id="ARBA00022692"/>
    </source>
</evidence>
<comment type="subcellular location">
    <subcellularLocation>
        <location evidence="1">Cell membrane</location>
        <topology evidence="1">Multi-pass membrane protein</topology>
    </subcellularLocation>
</comment>
<evidence type="ECO:0000256" key="9">
    <source>
        <dbReference type="SAM" id="Phobius"/>
    </source>
</evidence>
<feature type="transmembrane region" description="Helical" evidence="9">
    <location>
        <begin position="116"/>
        <end position="138"/>
    </location>
</feature>
<dbReference type="Pfam" id="PF09721">
    <property type="entry name" value="Exosortase_EpsH"/>
    <property type="match status" value="1"/>
</dbReference>
<dbReference type="GO" id="GO:0006508">
    <property type="term" value="P:proteolysis"/>
    <property type="evidence" value="ECO:0007669"/>
    <property type="project" value="UniProtKB-KW"/>
</dbReference>
<gene>
    <name evidence="10" type="ORF">FJY75_05440</name>
</gene>
<keyword evidence="4 9" id="KW-0812">Transmembrane</keyword>
<accession>A0A937XB89</accession>
<keyword evidence="5" id="KW-0378">Hydrolase</keyword>
<feature type="transmembrane region" description="Helical" evidence="9">
    <location>
        <begin position="65"/>
        <end position="85"/>
    </location>
</feature>
<protein>
    <submittedName>
        <fullName evidence="10">Exosortase/archaeosortase family protein</fullName>
    </submittedName>
</protein>
<keyword evidence="7 9" id="KW-0472">Membrane</keyword>
<feature type="transmembrane region" description="Helical" evidence="9">
    <location>
        <begin position="209"/>
        <end position="229"/>
    </location>
</feature>
<evidence type="ECO:0000256" key="3">
    <source>
        <dbReference type="ARBA" id="ARBA00022670"/>
    </source>
</evidence>
<sequence length="313" mass="32901">MTRLSRLAPPLALLAILAIGYGPVVVEMVRDWARDANYHHGFLIPLVSGYLIWRGRGRLRRAESAPSILGLAGALAAAALFVLGSAGAEVFTQRISLLLLLGSLVLFLHGRHHLRLVAFPLAFLLFAVPLPYLIYYGLTGPLQAFAAKCAIWGLRLVGVQALAEGNMIHLANTSLEVAEACSGIRSLYAFLAVGALVAHYTPLPLWGRLAIFLSTIPLSVAGNAVRVWGSGMGACMVGPEATTGTLHELFGLLVFVVSLVLFLIIKKVAGKLWSSDTSSPSSSSEPPPSMGPGSAGTGRSPGRSPTSTDSPAS</sequence>
<dbReference type="NCBIfam" id="TIGR04178">
    <property type="entry name" value="exo_archaeo"/>
    <property type="match status" value="1"/>
</dbReference>
<evidence type="ECO:0000256" key="2">
    <source>
        <dbReference type="ARBA" id="ARBA00022475"/>
    </source>
</evidence>
<dbReference type="AlphaFoldDB" id="A0A937XB89"/>
<evidence type="ECO:0000313" key="10">
    <source>
        <dbReference type="EMBL" id="MBM3317276.1"/>
    </source>
</evidence>
<evidence type="ECO:0000256" key="6">
    <source>
        <dbReference type="ARBA" id="ARBA00022989"/>
    </source>
</evidence>
<dbReference type="InterPro" id="IPR026392">
    <property type="entry name" value="Exo/Archaeosortase_dom"/>
</dbReference>
<dbReference type="Proteomes" id="UP000748308">
    <property type="component" value="Unassembled WGS sequence"/>
</dbReference>
<dbReference type="InterPro" id="IPR013426">
    <property type="entry name" value="EpsH-like"/>
</dbReference>
<dbReference type="InterPro" id="IPR019127">
    <property type="entry name" value="Exosortase"/>
</dbReference>
<dbReference type="GO" id="GO:0008233">
    <property type="term" value="F:peptidase activity"/>
    <property type="evidence" value="ECO:0007669"/>
    <property type="project" value="UniProtKB-KW"/>
</dbReference>
<keyword evidence="6 9" id="KW-1133">Transmembrane helix</keyword>
<feature type="compositionally biased region" description="Polar residues" evidence="8">
    <location>
        <begin position="303"/>
        <end position="313"/>
    </location>
</feature>
<feature type="transmembrane region" description="Helical" evidence="9">
    <location>
        <begin position="91"/>
        <end position="109"/>
    </location>
</feature>
<proteinExistence type="predicted"/>
<organism evidence="10 11">
    <name type="scientific">Eiseniibacteriota bacterium</name>
    <dbReference type="NCBI Taxonomy" id="2212470"/>
    <lineage>
        <taxon>Bacteria</taxon>
        <taxon>Candidatus Eiseniibacteriota</taxon>
    </lineage>
</organism>
<feature type="region of interest" description="Disordered" evidence="8">
    <location>
        <begin position="273"/>
        <end position="313"/>
    </location>
</feature>
<feature type="transmembrane region" description="Helical" evidence="9">
    <location>
        <begin position="7"/>
        <end position="24"/>
    </location>
</feature>
<reference evidence="10" key="1">
    <citation type="submission" date="2019-03" db="EMBL/GenBank/DDBJ databases">
        <title>Lake Tanganyika Metagenome-Assembled Genomes (MAGs).</title>
        <authorList>
            <person name="Tran P."/>
        </authorList>
    </citation>
    <scope>NUCLEOTIDE SEQUENCE</scope>
    <source>
        <strain evidence="10">M_DeepCast_400m_m2_100</strain>
    </source>
</reference>
<dbReference type="GO" id="GO:0005886">
    <property type="term" value="C:plasma membrane"/>
    <property type="evidence" value="ECO:0007669"/>
    <property type="project" value="UniProtKB-SubCell"/>
</dbReference>
<name>A0A937XB89_UNCEI</name>
<evidence type="ECO:0000256" key="7">
    <source>
        <dbReference type="ARBA" id="ARBA00023136"/>
    </source>
</evidence>
<feature type="transmembrane region" description="Helical" evidence="9">
    <location>
        <begin position="249"/>
        <end position="265"/>
    </location>
</feature>
<comment type="caution">
    <text evidence="10">The sequence shown here is derived from an EMBL/GenBank/DDBJ whole genome shotgun (WGS) entry which is preliminary data.</text>
</comment>
<evidence type="ECO:0000313" key="11">
    <source>
        <dbReference type="Proteomes" id="UP000748308"/>
    </source>
</evidence>
<evidence type="ECO:0000256" key="1">
    <source>
        <dbReference type="ARBA" id="ARBA00004651"/>
    </source>
</evidence>
<feature type="transmembrane region" description="Helical" evidence="9">
    <location>
        <begin position="36"/>
        <end position="53"/>
    </location>
</feature>
<dbReference type="NCBIfam" id="TIGR02602">
    <property type="entry name" value="8TM_EpsH"/>
    <property type="match status" value="1"/>
</dbReference>
<feature type="transmembrane region" description="Helical" evidence="9">
    <location>
        <begin position="177"/>
        <end position="197"/>
    </location>
</feature>
<keyword evidence="2" id="KW-1003">Cell membrane</keyword>